<keyword evidence="9" id="KW-1185">Reference proteome</keyword>
<comment type="function">
    <text evidence="4">Involved in peroxisome biosynthesis and integrity. Assembles membrane vesicles before the matrix proteins are translocated. As a docking factor for PEX19, is necessary for the import of peroxisomal membrane proteins in the peroxisomes.</text>
</comment>
<keyword evidence="7" id="KW-0812">Transmembrane</keyword>
<dbReference type="EMBL" id="CAHIKZ030003282">
    <property type="protein sequence ID" value="CAE1298371.1"/>
    <property type="molecule type" value="Genomic_DNA"/>
</dbReference>
<feature type="transmembrane region" description="Helical" evidence="7">
    <location>
        <begin position="318"/>
        <end position="335"/>
    </location>
</feature>
<comment type="caution">
    <text evidence="8">The sequence shown here is derived from an EMBL/GenBank/DDBJ whole genome shotgun (WGS) entry which is preliminary data.</text>
</comment>
<feature type="transmembrane region" description="Helical" evidence="7">
    <location>
        <begin position="420"/>
        <end position="443"/>
    </location>
</feature>
<accession>A0A812DIV1</accession>
<keyword evidence="3" id="KW-0962">Peroxisome biogenesis</keyword>
<evidence type="ECO:0000313" key="9">
    <source>
        <dbReference type="Proteomes" id="UP000597762"/>
    </source>
</evidence>
<comment type="subunit">
    <text evidence="1">Interacts with PEX19.</text>
</comment>
<proteinExistence type="predicted"/>
<dbReference type="PANTHER" id="PTHR28080:SF1">
    <property type="entry name" value="PEROXISOMAL BIOGENESIS FACTOR 3"/>
    <property type="match status" value="1"/>
</dbReference>
<dbReference type="InterPro" id="IPR006966">
    <property type="entry name" value="Peroxin-3"/>
</dbReference>
<evidence type="ECO:0000256" key="3">
    <source>
        <dbReference type="ARBA" id="ARBA00022593"/>
    </source>
</evidence>
<evidence type="ECO:0000256" key="4">
    <source>
        <dbReference type="ARBA" id="ARBA00025338"/>
    </source>
</evidence>
<sequence>MDKIPTRTTQILATLPEDLDLEKTAEIADKISDAATISSVNAPMLCDTPHEDVFNKLQQQINRLSAQIDRLYTERSSSAHNSYKSQRRSRSNSRGRNDAYCRYHRKFGQAARKCTKPCSFKQRSDSTILHHARKRETPFPTAHEDGVCCWGRECQPSILLTLRAANGSQIQTFGQVSMTLDIGPRRTFQWLFTVAEVKFTILGADFLAHYKLIVDMSKRSLLDQTTNLMNYGVTSTLTSTKLCVALPADNPLKGVLDKFPSLVRPFTYTVTVKHHTVHKIQTFGSPVFPKPRRLSPEKYKQARAEFQHMFLKRHNRKIIFLGIFGSGAVLGYKYFQAKITEIQEKEAEASIAFARKQHHFDCNQRTCNRTALSMLPNLRGAILRIIDTESLTQQLKSSSKNKLQIWEELKLLSFTRTICSVYVCSMLVLLLRVQLNIVGAYIYKEKFSTKMNGMSSHFSNATQNIQGRYLAMLEHLLDQGLKDLVEHVQVAVVKVIGKISLKEKLSSAKVLSIIHQIRMAVECDPDAGATGRSCQKLCTFILPPEEKPDIDVSNNSYEDKLLDKMISETRDVLDSDDFHTVFCSCLDLGFRHLMDRLAENFTSTQTFRPDRANLSEPEVAMAKFIPIINKLIFRLCSEPPNPFFQELLLMEPMKDLAANVYEAFSQETEPSPQMQTGFFLSNLFSKSSSCQGIS</sequence>
<organism evidence="8 9">
    <name type="scientific">Acanthosepion pharaonis</name>
    <name type="common">Pharaoh cuttlefish</name>
    <name type="synonym">Sepia pharaonis</name>
    <dbReference type="NCBI Taxonomy" id="158019"/>
    <lineage>
        <taxon>Eukaryota</taxon>
        <taxon>Metazoa</taxon>
        <taxon>Spiralia</taxon>
        <taxon>Lophotrochozoa</taxon>
        <taxon>Mollusca</taxon>
        <taxon>Cephalopoda</taxon>
        <taxon>Coleoidea</taxon>
        <taxon>Decapodiformes</taxon>
        <taxon>Sepiida</taxon>
        <taxon>Sepiina</taxon>
        <taxon>Sepiidae</taxon>
        <taxon>Acanthosepion</taxon>
    </lineage>
</organism>
<dbReference type="OrthoDB" id="45930at2759"/>
<dbReference type="Proteomes" id="UP000597762">
    <property type="component" value="Unassembled WGS sequence"/>
</dbReference>
<dbReference type="GO" id="GO:0030674">
    <property type="term" value="F:protein-macromolecule adaptor activity"/>
    <property type="evidence" value="ECO:0007669"/>
    <property type="project" value="TreeGrafter"/>
</dbReference>
<dbReference type="PANTHER" id="PTHR28080">
    <property type="entry name" value="PEROXISOMAL BIOGENESIS FACTOR 3"/>
    <property type="match status" value="1"/>
</dbReference>
<dbReference type="GO" id="GO:0045046">
    <property type="term" value="P:protein import into peroxisome membrane"/>
    <property type="evidence" value="ECO:0007669"/>
    <property type="project" value="TreeGrafter"/>
</dbReference>
<keyword evidence="7" id="KW-0472">Membrane</keyword>
<reference evidence="8" key="1">
    <citation type="submission" date="2021-01" db="EMBL/GenBank/DDBJ databases">
        <authorList>
            <person name="Li R."/>
            <person name="Bekaert M."/>
        </authorList>
    </citation>
    <scope>NUCLEOTIDE SEQUENCE</scope>
    <source>
        <strain evidence="8">Farmed</strain>
    </source>
</reference>
<evidence type="ECO:0000256" key="7">
    <source>
        <dbReference type="SAM" id="Phobius"/>
    </source>
</evidence>
<gene>
    <name evidence="8" type="ORF">SPHA_52538</name>
</gene>
<feature type="region of interest" description="Disordered" evidence="6">
    <location>
        <begin position="75"/>
        <end position="96"/>
    </location>
</feature>
<keyword evidence="7" id="KW-1133">Transmembrane helix</keyword>
<evidence type="ECO:0000256" key="5">
    <source>
        <dbReference type="ARBA" id="ARBA00029630"/>
    </source>
</evidence>
<evidence type="ECO:0000256" key="1">
    <source>
        <dbReference type="ARBA" id="ARBA00011494"/>
    </source>
</evidence>
<dbReference type="GO" id="GO:0005778">
    <property type="term" value="C:peroxisomal membrane"/>
    <property type="evidence" value="ECO:0007669"/>
    <property type="project" value="InterPro"/>
</dbReference>
<name>A0A812DIV1_ACAPH</name>
<dbReference type="Pfam" id="PF04882">
    <property type="entry name" value="Peroxin-3"/>
    <property type="match status" value="1"/>
</dbReference>
<evidence type="ECO:0000256" key="6">
    <source>
        <dbReference type="SAM" id="MobiDB-lite"/>
    </source>
</evidence>
<evidence type="ECO:0000256" key="2">
    <source>
        <dbReference type="ARBA" id="ARBA00014294"/>
    </source>
</evidence>
<protein>
    <recommendedName>
        <fullName evidence="2">Peroxisomal biogenesis factor 3</fullName>
    </recommendedName>
    <alternativeName>
        <fullName evidence="5">Peroxisomal assembly protein PEX3</fullName>
    </alternativeName>
</protein>
<evidence type="ECO:0000313" key="8">
    <source>
        <dbReference type="EMBL" id="CAE1298371.1"/>
    </source>
</evidence>
<dbReference type="AlphaFoldDB" id="A0A812DIV1"/>